<reference evidence="3 5" key="5">
    <citation type="journal article" date="2012" name="Curr. Microbiol.">
        <title>Re-annotation of two hyperthermophilic archaea Pyrococcus abyssi GE5 and Pyrococcus furiosus DSM 3638.</title>
        <authorList>
            <person name="Gao J."/>
            <person name="Wang J."/>
        </authorList>
    </citation>
    <scope>GENOME REANNOTATION</scope>
    <source>
        <strain evidence="3">GE5</strain>
        <strain evidence="5">GE5 / Orsay</strain>
    </source>
</reference>
<dbReference type="OrthoDB" id="99172at2157"/>
<gene>
    <name evidence="2" type="ordered locus">PAB0705</name>
</gene>
<evidence type="ECO:0000313" key="5">
    <source>
        <dbReference type="Proteomes" id="UP000009139"/>
    </source>
</evidence>
<keyword evidence="1" id="KW-0472">Membrane</keyword>
<protein>
    <submittedName>
        <fullName evidence="2">Uncharacterized protein</fullName>
    </submittedName>
</protein>
<keyword evidence="4" id="KW-1185">Reference proteome</keyword>
<name>Q9UZT6_PYRAB</name>
<reference evidence="2" key="1">
    <citation type="submission" date="1999-07" db="EMBL/GenBank/DDBJ databases">
        <authorList>
            <person name="Genoscope"/>
        </authorList>
    </citation>
    <scope>NUCLEOTIDE SEQUENCE</scope>
    <source>
        <strain evidence="2">Orsay</strain>
    </source>
</reference>
<evidence type="ECO:0000313" key="3">
    <source>
        <dbReference type="EMBL" id="CCE70470.1"/>
    </source>
</evidence>
<feature type="transmembrane region" description="Helical" evidence="1">
    <location>
        <begin position="73"/>
        <end position="95"/>
    </location>
</feature>
<dbReference type="eggNOG" id="arCOG07094">
    <property type="taxonomic scope" value="Archaea"/>
</dbReference>
<proteinExistence type="predicted"/>
<keyword evidence="1" id="KW-1133">Transmembrane helix</keyword>
<dbReference type="STRING" id="272844.PAB0705"/>
<dbReference type="HOGENOM" id="CLU_1399787_0_0_2"/>
<feature type="transmembrane region" description="Helical" evidence="1">
    <location>
        <begin position="49"/>
        <end position="67"/>
    </location>
</feature>
<evidence type="ECO:0000313" key="4">
    <source>
        <dbReference type="Proteomes" id="UP000000810"/>
    </source>
</evidence>
<dbReference type="KEGG" id="pab:PAB0705"/>
<keyword evidence="1" id="KW-0812">Transmembrane</keyword>
<dbReference type="Proteomes" id="UP000009139">
    <property type="component" value="Chromosome"/>
</dbReference>
<organism evidence="2 4">
    <name type="scientific">Pyrococcus abyssi (strain GE5 / Orsay)</name>
    <dbReference type="NCBI Taxonomy" id="272844"/>
    <lineage>
        <taxon>Archaea</taxon>
        <taxon>Methanobacteriati</taxon>
        <taxon>Methanobacteriota</taxon>
        <taxon>Thermococci</taxon>
        <taxon>Thermococcales</taxon>
        <taxon>Thermococcaceae</taxon>
        <taxon>Pyrococcus</taxon>
    </lineage>
</organism>
<feature type="transmembrane region" description="Helical" evidence="1">
    <location>
        <begin position="6"/>
        <end position="29"/>
    </location>
</feature>
<dbReference type="Proteomes" id="UP000000810">
    <property type="component" value="Chromosome"/>
</dbReference>
<evidence type="ECO:0000256" key="1">
    <source>
        <dbReference type="SAM" id="Phobius"/>
    </source>
</evidence>
<feature type="transmembrane region" description="Helical" evidence="1">
    <location>
        <begin position="140"/>
        <end position="161"/>
    </location>
</feature>
<dbReference type="EMBL" id="HE613800">
    <property type="protein sequence ID" value="CCE70470.1"/>
    <property type="molecule type" value="Genomic_DNA"/>
</dbReference>
<sequence>MELQLIIGYSLLLAFFFMKALISLAKLFISVPVRIFGGVDVDKRFLPSLIFNIVTIIVGALIFFFLFRKSLIGAFLLGLSFRSGANFGKFIAYSAHDIKLLKEGKGIFEAISLTLLLLEFLFLLSLTLISQSVYATLKGISLPLLVWFSGLAFGLTFGLAVSKTSKGFLMKDSIALLLFLGVKKVKKRPSLLRP</sequence>
<reference evidence="2" key="2">
    <citation type="journal article" date="2000" name="J. Mol. Biol.">
        <title>Archaeal homologs of eukaryotic methylation guide small nucleolar RNAs: lessons from the Pyrococcus genomes.</title>
        <authorList>
            <person name="Gaspin C."/>
            <person name="Cavaille J."/>
            <person name="Erauso G."/>
        </authorList>
    </citation>
    <scope>NUCLEOTIDE SEQUENCE</scope>
    <source>
        <strain evidence="2">Orsay</strain>
    </source>
</reference>
<dbReference type="AlphaFoldDB" id="Q9UZT6"/>
<evidence type="ECO:0000313" key="2">
    <source>
        <dbReference type="EMBL" id="CAB49970.1"/>
    </source>
</evidence>
<dbReference type="PATRIC" id="fig|272844.11.peg.1115"/>
<reference evidence="2 4" key="4">
    <citation type="journal article" date="2003" name="Mol. Microbiol.">
        <title>An integrated analysis of the genome of the hyperthermophilic archaeon Pyrococcus abyssi.</title>
        <authorList>
            <person name="Cohen G."/>
            <person name="Barbe V."/>
            <person name="Flament D."/>
            <person name="Galperin M."/>
            <person name="Heilig R."/>
            <person name="Ripp R."/>
            <person name="Lecompte O."/>
            <person name="Prieur D."/>
            <person name="Poch O."/>
            <person name="Quellerou J."/>
            <person name="Thierry J.C."/>
            <person name="Van der Oost J."/>
            <person name="Weissenbach J."/>
            <person name="Zivanovic Y."/>
            <person name="Forterre P."/>
        </authorList>
    </citation>
    <scope>NUCLEOTIDE SEQUENCE [LARGE SCALE GENOMIC DNA]</scope>
    <source>
        <strain evidence="4">GE5 / Orsay</strain>
        <strain evidence="2">Orsay</strain>
    </source>
</reference>
<dbReference type="PIR" id="E75083">
    <property type="entry name" value="E75083"/>
</dbReference>
<feature type="transmembrane region" description="Helical" evidence="1">
    <location>
        <begin position="107"/>
        <end position="128"/>
    </location>
</feature>
<reference evidence="2" key="3">
    <citation type="journal article" date="2001" name="Genome Res.">
        <title>Genome evolution at the genus level: comparison of three complete genomes of hyperthermophilic archaea.</title>
        <authorList>
            <person name="Lecompte O."/>
            <person name="Ripp R."/>
            <person name="Puzos-Barbe V."/>
            <person name="Duprat S."/>
            <person name="Heilig R."/>
            <person name="Dietrich J."/>
            <person name="Thierry J.C."/>
            <person name="Poch O."/>
        </authorList>
    </citation>
    <scope>NUCLEOTIDE SEQUENCE</scope>
    <source>
        <strain evidence="2">Orsay</strain>
    </source>
</reference>
<accession>Q9UZT6</accession>
<dbReference type="RefSeq" id="WP_010868178.1">
    <property type="nucleotide sequence ID" value="NC_000868.1"/>
</dbReference>
<dbReference type="EMBL" id="AJ248286">
    <property type="protein sequence ID" value="CAB49970.1"/>
    <property type="molecule type" value="Genomic_DNA"/>
</dbReference>